<dbReference type="GO" id="GO:0005634">
    <property type="term" value="C:nucleus"/>
    <property type="evidence" value="ECO:0007669"/>
    <property type="project" value="UniProtKB-SubCell"/>
</dbReference>
<keyword evidence="8" id="KW-0539">Nucleus</keyword>
<sequence length="684" mass="72458">MPLWGGVDDHVRNSCHTIRRDIINGFGIDGVREKRKSMSDSDVETVSEIRIGAKRLKSSSRWLAADAGRLTPAPGGTDPAVLAHENEANNLHSVVVYFVELDSTMNSQPPKSEPDPDAIKMFVGQIPRSMDEDDLRKMFEEFGMVFQLNVLRDKVTGQSKGCCFVTFYTRKAALEAQNALHNIKTMAGMQHPIQMKPADSEKRNIEERKLFVGMLSKKCNENDVRMMFSPFGQIEECTVLREQNGQSKGCAFVTYTSKQCAQNAIKSMHHSQTMEGCRSPLVVKFADTQKEKEMKKLQQMQSNLLNAAGVAGLGVLGPQYLSLLQQAVGAGNLGALGNVGNLGLGGLNALQLQQLLAAAGQAVTALQNNPGLPALLAGLNAGPLSSLLSGAQSPTNNNTVNLPMGNSSTSPVSSTNSSSLSPNNCKGDINNLQNLQNLQGLAALAALANNPAMSAMNPQNLAALQQLAAATSSSSSVGGTIPGINSTGTSTPTSSAGSMGATNTTNSTGIGTLGMQNNLGPNIGNPSAMGAPNNSLNGLGNTSVGQAGQGIDALSQAYSGIQQYAASFPNAFTAQNTTQLQQATSTSPAGKQTEGPDGANLFIYHLPQEFGDQDLMQMFMPFGTVVSAKVFIDKQTNLSKCFGFVSYDNPLSAQAAIQAMNGFQIGMKRLKVQLKRPKSENKPY</sequence>
<dbReference type="InterPro" id="IPR000504">
    <property type="entry name" value="RRM_dom"/>
</dbReference>
<protein>
    <recommendedName>
        <fullName evidence="11">RRM domain-containing protein</fullName>
    </recommendedName>
</protein>
<keyword evidence="5" id="KW-0507">mRNA processing</keyword>
<evidence type="ECO:0000256" key="9">
    <source>
        <dbReference type="PROSITE-ProRule" id="PRU00176"/>
    </source>
</evidence>
<organism evidence="12 13">
    <name type="scientific">Paralvinella palmiformis</name>
    <dbReference type="NCBI Taxonomy" id="53620"/>
    <lineage>
        <taxon>Eukaryota</taxon>
        <taxon>Metazoa</taxon>
        <taxon>Spiralia</taxon>
        <taxon>Lophotrochozoa</taxon>
        <taxon>Annelida</taxon>
        <taxon>Polychaeta</taxon>
        <taxon>Sedentaria</taxon>
        <taxon>Canalipalpata</taxon>
        <taxon>Terebellida</taxon>
        <taxon>Terebelliformia</taxon>
        <taxon>Alvinellidae</taxon>
        <taxon>Paralvinella</taxon>
    </lineage>
</organism>
<keyword evidence="7 9" id="KW-0694">RNA-binding</keyword>
<feature type="domain" description="RRM" evidence="11">
    <location>
        <begin position="599"/>
        <end position="677"/>
    </location>
</feature>
<dbReference type="PANTHER" id="PTHR24012">
    <property type="entry name" value="RNA BINDING PROTEIN"/>
    <property type="match status" value="1"/>
</dbReference>
<comment type="subcellular location">
    <subcellularLocation>
        <location evidence="2">Cytoplasm</location>
    </subcellularLocation>
    <subcellularLocation>
        <location evidence="1">Nucleus</location>
    </subcellularLocation>
</comment>
<dbReference type="CDD" id="cd12636">
    <property type="entry name" value="RRM2_Bruno_like"/>
    <property type="match status" value="1"/>
</dbReference>
<evidence type="ECO:0000256" key="3">
    <source>
        <dbReference type="ARBA" id="ARBA00009621"/>
    </source>
</evidence>
<keyword evidence="6" id="KW-0677">Repeat</keyword>
<dbReference type="GO" id="GO:0005737">
    <property type="term" value="C:cytoplasm"/>
    <property type="evidence" value="ECO:0007669"/>
    <property type="project" value="UniProtKB-SubCell"/>
</dbReference>
<keyword evidence="4" id="KW-0963">Cytoplasm</keyword>
<evidence type="ECO:0000256" key="2">
    <source>
        <dbReference type="ARBA" id="ARBA00004496"/>
    </source>
</evidence>
<feature type="region of interest" description="Disordered" evidence="10">
    <location>
        <begin position="390"/>
        <end position="424"/>
    </location>
</feature>
<dbReference type="Gene3D" id="3.30.70.330">
    <property type="match status" value="3"/>
</dbReference>
<evidence type="ECO:0000256" key="7">
    <source>
        <dbReference type="ARBA" id="ARBA00022884"/>
    </source>
</evidence>
<evidence type="ECO:0000313" key="12">
    <source>
        <dbReference type="EMBL" id="KAK2151681.1"/>
    </source>
</evidence>
<accession>A0AAD9JEU5</accession>
<dbReference type="FunFam" id="3.30.70.330:FF:000016">
    <property type="entry name" value="CUGBP Elav-like family member 1 isoform 2"/>
    <property type="match status" value="1"/>
</dbReference>
<dbReference type="FunFam" id="3.30.70.330:FF:000015">
    <property type="entry name" value="CUGBP Elav-like family member 1 isoform 2"/>
    <property type="match status" value="1"/>
</dbReference>
<dbReference type="SMART" id="SM00360">
    <property type="entry name" value="RRM"/>
    <property type="match status" value="3"/>
</dbReference>
<feature type="domain" description="RRM" evidence="11">
    <location>
        <begin position="119"/>
        <end position="200"/>
    </location>
</feature>
<evidence type="ECO:0000256" key="8">
    <source>
        <dbReference type="ARBA" id="ARBA00023242"/>
    </source>
</evidence>
<dbReference type="CDD" id="cd12631">
    <property type="entry name" value="RRM1_CELF1_2_Bruno"/>
    <property type="match status" value="1"/>
</dbReference>
<dbReference type="InterPro" id="IPR035979">
    <property type="entry name" value="RBD_domain_sf"/>
</dbReference>
<feature type="domain" description="RRM" evidence="11">
    <location>
        <begin position="208"/>
        <end position="288"/>
    </location>
</feature>
<dbReference type="InterPro" id="IPR034196">
    <property type="entry name" value="CELF1/2_RRM1"/>
</dbReference>
<dbReference type="FunFam" id="3.30.70.330:FF:000013">
    <property type="entry name" value="CUGBP Elav-like family member 1 isoform 2"/>
    <property type="match status" value="1"/>
</dbReference>
<gene>
    <name evidence="12" type="ORF">LSH36_355g04005</name>
</gene>
<evidence type="ECO:0000256" key="4">
    <source>
        <dbReference type="ARBA" id="ARBA00022490"/>
    </source>
</evidence>
<evidence type="ECO:0000256" key="6">
    <source>
        <dbReference type="ARBA" id="ARBA00022737"/>
    </source>
</evidence>
<evidence type="ECO:0000256" key="1">
    <source>
        <dbReference type="ARBA" id="ARBA00004123"/>
    </source>
</evidence>
<proteinExistence type="inferred from homology"/>
<dbReference type="SUPFAM" id="SSF54928">
    <property type="entry name" value="RNA-binding domain, RBD"/>
    <property type="match status" value="2"/>
</dbReference>
<comment type="caution">
    <text evidence="12">The sequence shown here is derived from an EMBL/GenBank/DDBJ whole genome shotgun (WGS) entry which is preliminary data.</text>
</comment>
<evidence type="ECO:0000256" key="5">
    <source>
        <dbReference type="ARBA" id="ARBA00022664"/>
    </source>
</evidence>
<name>A0AAD9JEU5_9ANNE</name>
<dbReference type="CDD" id="cd12638">
    <property type="entry name" value="RRM3_CELF1_2"/>
    <property type="match status" value="1"/>
</dbReference>
<evidence type="ECO:0000259" key="11">
    <source>
        <dbReference type="PROSITE" id="PS50102"/>
    </source>
</evidence>
<dbReference type="EMBL" id="JAODUP010000355">
    <property type="protein sequence ID" value="KAK2151681.1"/>
    <property type="molecule type" value="Genomic_DNA"/>
</dbReference>
<dbReference type="GO" id="GO:0006397">
    <property type="term" value="P:mRNA processing"/>
    <property type="evidence" value="ECO:0007669"/>
    <property type="project" value="UniProtKB-KW"/>
</dbReference>
<dbReference type="PROSITE" id="PS50102">
    <property type="entry name" value="RRM"/>
    <property type="match status" value="3"/>
</dbReference>
<dbReference type="Proteomes" id="UP001208570">
    <property type="component" value="Unassembled WGS sequence"/>
</dbReference>
<evidence type="ECO:0000313" key="13">
    <source>
        <dbReference type="Proteomes" id="UP001208570"/>
    </source>
</evidence>
<dbReference type="GO" id="GO:0003723">
    <property type="term" value="F:RNA binding"/>
    <property type="evidence" value="ECO:0007669"/>
    <property type="project" value="UniProtKB-UniRule"/>
</dbReference>
<dbReference type="Pfam" id="PF00076">
    <property type="entry name" value="RRM_1"/>
    <property type="match status" value="3"/>
</dbReference>
<dbReference type="InterPro" id="IPR012677">
    <property type="entry name" value="Nucleotide-bd_a/b_plait_sf"/>
</dbReference>
<evidence type="ECO:0000256" key="10">
    <source>
        <dbReference type="SAM" id="MobiDB-lite"/>
    </source>
</evidence>
<reference evidence="12" key="1">
    <citation type="journal article" date="2023" name="Mol. Biol. Evol.">
        <title>Third-Generation Sequencing Reveals the Adaptive Role of the Epigenome in Three Deep-Sea Polychaetes.</title>
        <authorList>
            <person name="Perez M."/>
            <person name="Aroh O."/>
            <person name="Sun Y."/>
            <person name="Lan Y."/>
            <person name="Juniper S.K."/>
            <person name="Young C.R."/>
            <person name="Angers B."/>
            <person name="Qian P.Y."/>
        </authorList>
    </citation>
    <scope>NUCLEOTIDE SEQUENCE</scope>
    <source>
        <strain evidence="12">P08H-3</strain>
    </source>
</reference>
<comment type="similarity">
    <text evidence="3">Belongs to the CELF/BRUNOL family.</text>
</comment>
<dbReference type="InterPro" id="IPR034199">
    <property type="entry name" value="CELF1/2_RRM3"/>
</dbReference>
<feature type="compositionally biased region" description="Low complexity" evidence="10">
    <location>
        <begin position="406"/>
        <end position="424"/>
    </location>
</feature>
<keyword evidence="13" id="KW-1185">Reference proteome</keyword>
<feature type="compositionally biased region" description="Polar residues" evidence="10">
    <location>
        <begin position="395"/>
        <end position="405"/>
    </location>
</feature>
<feature type="compositionally biased region" description="Low complexity" evidence="10">
    <location>
        <begin position="577"/>
        <end position="589"/>
    </location>
</feature>
<dbReference type="AlphaFoldDB" id="A0AAD9JEU5"/>
<feature type="region of interest" description="Disordered" evidence="10">
    <location>
        <begin position="577"/>
        <end position="596"/>
    </location>
</feature>